<proteinExistence type="predicted"/>
<name>A0A9P0HJV2_NEZVI</name>
<sequence length="137" mass="15831">MAPHSSTFMRKELKQALKPARIPLQLIRPVQFSSYCKTTSQSSPRPRIESKESSNLNPLDYRLWSELERMVCYRAHPNLGSLNLCSRFPVLSKSPNWRNDHEEVMRDLEIQVRIQSTFGSQRTNAASILSENTSHDE</sequence>
<reference evidence="1" key="1">
    <citation type="submission" date="2022-01" db="EMBL/GenBank/DDBJ databases">
        <authorList>
            <person name="King R."/>
        </authorList>
    </citation>
    <scope>NUCLEOTIDE SEQUENCE</scope>
</reference>
<evidence type="ECO:0000313" key="1">
    <source>
        <dbReference type="EMBL" id="CAH1403022.1"/>
    </source>
</evidence>
<dbReference type="AlphaFoldDB" id="A0A9P0HJV2"/>
<evidence type="ECO:0000313" key="2">
    <source>
        <dbReference type="Proteomes" id="UP001152798"/>
    </source>
</evidence>
<dbReference type="OrthoDB" id="10006939at2759"/>
<dbReference type="Proteomes" id="UP001152798">
    <property type="component" value="Chromosome 5"/>
</dbReference>
<organism evidence="1 2">
    <name type="scientific">Nezara viridula</name>
    <name type="common">Southern green stink bug</name>
    <name type="synonym">Cimex viridulus</name>
    <dbReference type="NCBI Taxonomy" id="85310"/>
    <lineage>
        <taxon>Eukaryota</taxon>
        <taxon>Metazoa</taxon>
        <taxon>Ecdysozoa</taxon>
        <taxon>Arthropoda</taxon>
        <taxon>Hexapoda</taxon>
        <taxon>Insecta</taxon>
        <taxon>Pterygota</taxon>
        <taxon>Neoptera</taxon>
        <taxon>Paraneoptera</taxon>
        <taxon>Hemiptera</taxon>
        <taxon>Heteroptera</taxon>
        <taxon>Panheteroptera</taxon>
        <taxon>Pentatomomorpha</taxon>
        <taxon>Pentatomoidea</taxon>
        <taxon>Pentatomidae</taxon>
        <taxon>Pentatominae</taxon>
        <taxon>Nezara</taxon>
    </lineage>
</organism>
<accession>A0A9P0HJV2</accession>
<gene>
    <name evidence="1" type="ORF">NEZAVI_LOCUS11698</name>
</gene>
<keyword evidence="2" id="KW-1185">Reference proteome</keyword>
<protein>
    <submittedName>
        <fullName evidence="1">Uncharacterized protein</fullName>
    </submittedName>
</protein>
<dbReference type="EMBL" id="OV725081">
    <property type="protein sequence ID" value="CAH1403022.1"/>
    <property type="molecule type" value="Genomic_DNA"/>
</dbReference>